<dbReference type="EMBL" id="BTGC01000001">
    <property type="protein sequence ID" value="GMM49392.1"/>
    <property type="molecule type" value="Genomic_DNA"/>
</dbReference>
<evidence type="ECO:0000313" key="12">
    <source>
        <dbReference type="Proteomes" id="UP001362899"/>
    </source>
</evidence>
<sequence length="261" mass="28654">MEIRTFPNEVFARLAPDVYFKRHLEKHTRPTGRKYLERRPINVKGDDEHIIKGSLGSAVVNSGNASVICGITAGLTNFIGEGGIYANVEIPRGSNSSVPSGEEQVTTMAIHRLIESALIPQANFFVSEQQELCLRASITVLSRTGPALDLIWECLVAALRNTRVPVFEEDERTLNMVATEDSRPLELPSTLAEHIHTYGFVGDEVFADIDGPIEEEEIIDRVSIARTADNVIMAVSLDSPNGCSLSTMERILSHDAATSHQ</sequence>
<dbReference type="InterPro" id="IPR027408">
    <property type="entry name" value="PNPase/RNase_PH_dom_sf"/>
</dbReference>
<keyword evidence="7" id="KW-0694">RNA-binding</keyword>
<accession>A0AAV5RE56</accession>
<feature type="domain" description="Exoribonuclease phosphorolytic" evidence="10">
    <location>
        <begin position="39"/>
        <end position="165"/>
    </location>
</feature>
<evidence type="ECO:0000256" key="9">
    <source>
        <dbReference type="ARBA" id="ARBA00030617"/>
    </source>
</evidence>
<evidence type="ECO:0000256" key="8">
    <source>
        <dbReference type="ARBA" id="ARBA00023242"/>
    </source>
</evidence>
<dbReference type="AlphaFoldDB" id="A0AAV5RE56"/>
<proteinExistence type="inferred from homology"/>
<dbReference type="GO" id="GO:0005730">
    <property type="term" value="C:nucleolus"/>
    <property type="evidence" value="ECO:0007669"/>
    <property type="project" value="UniProtKB-SubCell"/>
</dbReference>
<evidence type="ECO:0000259" key="10">
    <source>
        <dbReference type="Pfam" id="PF01138"/>
    </source>
</evidence>
<reference evidence="11 12" key="1">
    <citation type="journal article" date="2023" name="Elife">
        <title>Identification of key yeast species and microbe-microbe interactions impacting larval growth of Drosophila in the wild.</title>
        <authorList>
            <person name="Mure A."/>
            <person name="Sugiura Y."/>
            <person name="Maeda R."/>
            <person name="Honda K."/>
            <person name="Sakurai N."/>
            <person name="Takahashi Y."/>
            <person name="Watada M."/>
            <person name="Katoh T."/>
            <person name="Gotoh A."/>
            <person name="Gotoh Y."/>
            <person name="Taniguchi I."/>
            <person name="Nakamura K."/>
            <person name="Hayashi T."/>
            <person name="Katayama T."/>
            <person name="Uemura T."/>
            <person name="Hattori Y."/>
        </authorList>
    </citation>
    <scope>NUCLEOTIDE SEQUENCE [LARGE SCALE GENOMIC DNA]</scope>
    <source>
        <strain evidence="11 12">SB-73</strain>
    </source>
</reference>
<gene>
    <name evidence="11" type="ORF">DASB73_003500</name>
</gene>
<dbReference type="GO" id="GO:0034475">
    <property type="term" value="P:U4 snRNA 3'-end processing"/>
    <property type="evidence" value="ECO:0007669"/>
    <property type="project" value="TreeGrafter"/>
</dbReference>
<dbReference type="GO" id="GO:0071028">
    <property type="term" value="P:nuclear mRNA surveillance"/>
    <property type="evidence" value="ECO:0007669"/>
    <property type="project" value="TreeGrafter"/>
</dbReference>
<dbReference type="GO" id="GO:0034476">
    <property type="term" value="P:U5 snRNA 3'-end processing"/>
    <property type="evidence" value="ECO:0007669"/>
    <property type="project" value="TreeGrafter"/>
</dbReference>
<evidence type="ECO:0000256" key="6">
    <source>
        <dbReference type="ARBA" id="ARBA00022835"/>
    </source>
</evidence>
<dbReference type="PANTHER" id="PTHR11097:SF9">
    <property type="entry name" value="EXOSOME COMPLEX COMPONENT RRP43"/>
    <property type="match status" value="1"/>
</dbReference>
<keyword evidence="12" id="KW-1185">Reference proteome</keyword>
<dbReference type="InterPro" id="IPR050590">
    <property type="entry name" value="Exosome_comp_Rrp42_subfam"/>
</dbReference>
<comment type="similarity">
    <text evidence="3">Belongs to the RNase PH family.</text>
</comment>
<protein>
    <recommendedName>
        <fullName evidence="9">Ribosomal RNA-processing protein 43</fullName>
    </recommendedName>
</protein>
<dbReference type="GO" id="GO:0016075">
    <property type="term" value="P:rRNA catabolic process"/>
    <property type="evidence" value="ECO:0007669"/>
    <property type="project" value="TreeGrafter"/>
</dbReference>
<evidence type="ECO:0000256" key="2">
    <source>
        <dbReference type="ARBA" id="ARBA00004604"/>
    </source>
</evidence>
<dbReference type="GO" id="GO:0071038">
    <property type="term" value="P:TRAMP-dependent tRNA surveillance pathway"/>
    <property type="evidence" value="ECO:0007669"/>
    <property type="project" value="TreeGrafter"/>
</dbReference>
<evidence type="ECO:0000313" key="11">
    <source>
        <dbReference type="EMBL" id="GMM49392.1"/>
    </source>
</evidence>
<dbReference type="GO" id="GO:0000467">
    <property type="term" value="P:exonucleolytic trimming to generate mature 3'-end of 5.8S rRNA from tricistronic rRNA transcript (SSU-rRNA, 5.8S rRNA, LSU-rRNA)"/>
    <property type="evidence" value="ECO:0007669"/>
    <property type="project" value="UniProtKB-ARBA"/>
</dbReference>
<dbReference type="SUPFAM" id="SSF54211">
    <property type="entry name" value="Ribosomal protein S5 domain 2-like"/>
    <property type="match status" value="1"/>
</dbReference>
<dbReference type="InterPro" id="IPR001247">
    <property type="entry name" value="ExoRNase_PH_dom1"/>
</dbReference>
<evidence type="ECO:0000256" key="1">
    <source>
        <dbReference type="ARBA" id="ARBA00004496"/>
    </source>
</evidence>
<comment type="subcellular location">
    <subcellularLocation>
        <location evidence="1">Cytoplasm</location>
    </subcellularLocation>
    <subcellularLocation>
        <location evidence="2">Nucleus</location>
        <location evidence="2">Nucleolus</location>
    </subcellularLocation>
</comment>
<evidence type="ECO:0000256" key="7">
    <source>
        <dbReference type="ARBA" id="ARBA00022884"/>
    </source>
</evidence>
<keyword evidence="6" id="KW-0271">Exosome</keyword>
<dbReference type="Gene3D" id="3.30.230.70">
    <property type="entry name" value="GHMP Kinase, N-terminal domain"/>
    <property type="match status" value="1"/>
</dbReference>
<organism evidence="11 12">
    <name type="scientific">Starmerella bacillaris</name>
    <name type="common">Yeast</name>
    <name type="synonym">Candida zemplinina</name>
    <dbReference type="NCBI Taxonomy" id="1247836"/>
    <lineage>
        <taxon>Eukaryota</taxon>
        <taxon>Fungi</taxon>
        <taxon>Dikarya</taxon>
        <taxon>Ascomycota</taxon>
        <taxon>Saccharomycotina</taxon>
        <taxon>Dipodascomycetes</taxon>
        <taxon>Dipodascales</taxon>
        <taxon>Trichomonascaceae</taxon>
        <taxon>Starmerella</taxon>
    </lineage>
</organism>
<evidence type="ECO:0000256" key="4">
    <source>
        <dbReference type="ARBA" id="ARBA00022490"/>
    </source>
</evidence>
<dbReference type="GO" id="GO:0000177">
    <property type="term" value="C:cytoplasmic exosome (RNase complex)"/>
    <property type="evidence" value="ECO:0007669"/>
    <property type="project" value="TreeGrafter"/>
</dbReference>
<dbReference type="GO" id="GO:0071035">
    <property type="term" value="P:nuclear polyadenylation-dependent rRNA catabolic process"/>
    <property type="evidence" value="ECO:0007669"/>
    <property type="project" value="TreeGrafter"/>
</dbReference>
<evidence type="ECO:0000256" key="5">
    <source>
        <dbReference type="ARBA" id="ARBA00022552"/>
    </source>
</evidence>
<dbReference type="GO" id="GO:0035925">
    <property type="term" value="F:mRNA 3'-UTR AU-rich region binding"/>
    <property type="evidence" value="ECO:0007669"/>
    <property type="project" value="TreeGrafter"/>
</dbReference>
<dbReference type="GO" id="GO:0000176">
    <property type="term" value="C:nuclear exosome (RNase complex)"/>
    <property type="evidence" value="ECO:0007669"/>
    <property type="project" value="UniProtKB-ARBA"/>
</dbReference>
<keyword evidence="5" id="KW-0698">rRNA processing</keyword>
<dbReference type="Proteomes" id="UP001362899">
    <property type="component" value="Unassembled WGS sequence"/>
</dbReference>
<comment type="caution">
    <text evidence="11">The sequence shown here is derived from an EMBL/GenBank/DDBJ whole genome shotgun (WGS) entry which is preliminary data.</text>
</comment>
<dbReference type="Pfam" id="PF01138">
    <property type="entry name" value="RNase_PH"/>
    <property type="match status" value="1"/>
</dbReference>
<dbReference type="InterPro" id="IPR020568">
    <property type="entry name" value="Ribosomal_Su5_D2-typ_SF"/>
</dbReference>
<dbReference type="PANTHER" id="PTHR11097">
    <property type="entry name" value="EXOSOME COMPLEX EXONUCLEASE RIBOSOMAL RNA PROCESSING PROTEIN"/>
    <property type="match status" value="1"/>
</dbReference>
<keyword evidence="8" id="KW-0539">Nucleus</keyword>
<dbReference type="GO" id="GO:0034473">
    <property type="term" value="P:U1 snRNA 3'-end processing"/>
    <property type="evidence" value="ECO:0007669"/>
    <property type="project" value="TreeGrafter"/>
</dbReference>
<name>A0AAV5RE56_STABA</name>
<keyword evidence="4" id="KW-0963">Cytoplasm</keyword>
<evidence type="ECO:0000256" key="3">
    <source>
        <dbReference type="ARBA" id="ARBA00006678"/>
    </source>
</evidence>